<accession>A0A4R6WL26</accession>
<evidence type="ECO:0000259" key="3">
    <source>
        <dbReference type="Pfam" id="PF07811"/>
    </source>
</evidence>
<dbReference type="Pfam" id="PF07811">
    <property type="entry name" value="TadE"/>
    <property type="match status" value="1"/>
</dbReference>
<feature type="region of interest" description="Disordered" evidence="1">
    <location>
        <begin position="133"/>
        <end position="152"/>
    </location>
</feature>
<evidence type="ECO:0000256" key="2">
    <source>
        <dbReference type="SAM" id="Phobius"/>
    </source>
</evidence>
<proteinExistence type="predicted"/>
<dbReference type="InterPro" id="IPR012495">
    <property type="entry name" value="TadE-like_dom"/>
</dbReference>
<name>A0A4R6WL26_9PROT</name>
<keyword evidence="2" id="KW-0812">Transmembrane</keyword>
<feature type="transmembrane region" description="Helical" evidence="2">
    <location>
        <begin position="48"/>
        <end position="70"/>
    </location>
</feature>
<evidence type="ECO:0000256" key="1">
    <source>
        <dbReference type="SAM" id="MobiDB-lite"/>
    </source>
</evidence>
<evidence type="ECO:0000313" key="4">
    <source>
        <dbReference type="EMBL" id="TDQ78941.1"/>
    </source>
</evidence>
<sequence>MRPTRQDRKLPTRTMRHFLDIRSRLSGARRRRLAALPRDERGAAAVEFAMVLPMLCLLTFGVIEMGMIMATLTSLEGGLKEASRYGITGQSPDDQTRIDKIRAILDHHTFHLVDFDEAEFSVKTYPSFSGVGQPEPFTDLNSNDSYDEGEPYSDINQDGSWSADQGANGAGMGGEVVSYTVIIPWHILTPFAGTLIAGDDGVLPLKATIVVRNEPNLYKE</sequence>
<feature type="domain" description="TadE-like" evidence="3">
    <location>
        <begin position="42"/>
        <end position="84"/>
    </location>
</feature>
<keyword evidence="2" id="KW-0472">Membrane</keyword>
<dbReference type="EMBL" id="SNYW01000012">
    <property type="protein sequence ID" value="TDQ78941.1"/>
    <property type="molecule type" value="Genomic_DNA"/>
</dbReference>
<protein>
    <submittedName>
        <fullName evidence="4">TadE-like protein</fullName>
    </submittedName>
</protein>
<keyword evidence="2" id="KW-1133">Transmembrane helix</keyword>
<keyword evidence="5" id="KW-1185">Reference proteome</keyword>
<dbReference type="Proteomes" id="UP000295783">
    <property type="component" value="Unassembled WGS sequence"/>
</dbReference>
<dbReference type="AlphaFoldDB" id="A0A4R6WL26"/>
<comment type="caution">
    <text evidence="4">The sequence shown here is derived from an EMBL/GenBank/DDBJ whole genome shotgun (WGS) entry which is preliminary data.</text>
</comment>
<gene>
    <name evidence="4" type="ORF">A8950_3404</name>
</gene>
<organism evidence="4 5">
    <name type="scientific">Dongia mobilis</name>
    <dbReference type="NCBI Taxonomy" id="578943"/>
    <lineage>
        <taxon>Bacteria</taxon>
        <taxon>Pseudomonadati</taxon>
        <taxon>Pseudomonadota</taxon>
        <taxon>Alphaproteobacteria</taxon>
        <taxon>Rhodospirillales</taxon>
        <taxon>Dongiaceae</taxon>
        <taxon>Dongia</taxon>
    </lineage>
</organism>
<evidence type="ECO:0000313" key="5">
    <source>
        <dbReference type="Proteomes" id="UP000295783"/>
    </source>
</evidence>
<reference evidence="4 5" key="1">
    <citation type="submission" date="2019-03" db="EMBL/GenBank/DDBJ databases">
        <title>Genomic Encyclopedia of Type Strains, Phase III (KMG-III): the genomes of soil and plant-associated and newly described type strains.</title>
        <authorList>
            <person name="Whitman W."/>
        </authorList>
    </citation>
    <scope>NUCLEOTIDE SEQUENCE [LARGE SCALE GENOMIC DNA]</scope>
    <source>
        <strain evidence="4 5">CGMCC 1.7660</strain>
    </source>
</reference>